<keyword evidence="2" id="KW-1133">Transmembrane helix</keyword>
<protein>
    <submittedName>
        <fullName evidence="3">Uncharacterized protein</fullName>
    </submittedName>
</protein>
<proteinExistence type="predicted"/>
<evidence type="ECO:0000313" key="4">
    <source>
        <dbReference type="Proteomes" id="UP001218188"/>
    </source>
</evidence>
<feature type="transmembrane region" description="Helical" evidence="2">
    <location>
        <begin position="6"/>
        <end position="26"/>
    </location>
</feature>
<feature type="non-terminal residue" evidence="3">
    <location>
        <position position="124"/>
    </location>
</feature>
<accession>A0AAD6SMF2</accession>
<evidence type="ECO:0000256" key="2">
    <source>
        <dbReference type="SAM" id="Phobius"/>
    </source>
</evidence>
<dbReference type="Proteomes" id="UP001218188">
    <property type="component" value="Unassembled WGS sequence"/>
</dbReference>
<gene>
    <name evidence="3" type="ORF">C8F04DRAFT_1397753</name>
</gene>
<dbReference type="AlphaFoldDB" id="A0AAD6SMF2"/>
<name>A0AAD6SMF2_9AGAR</name>
<evidence type="ECO:0000256" key="1">
    <source>
        <dbReference type="SAM" id="MobiDB-lite"/>
    </source>
</evidence>
<keyword evidence="2" id="KW-0812">Transmembrane</keyword>
<organism evidence="3 4">
    <name type="scientific">Mycena alexandri</name>
    <dbReference type="NCBI Taxonomy" id="1745969"/>
    <lineage>
        <taxon>Eukaryota</taxon>
        <taxon>Fungi</taxon>
        <taxon>Dikarya</taxon>
        <taxon>Basidiomycota</taxon>
        <taxon>Agaricomycotina</taxon>
        <taxon>Agaricomycetes</taxon>
        <taxon>Agaricomycetidae</taxon>
        <taxon>Agaricales</taxon>
        <taxon>Marasmiineae</taxon>
        <taxon>Mycenaceae</taxon>
        <taxon>Mycena</taxon>
    </lineage>
</organism>
<keyword evidence="2" id="KW-0472">Membrane</keyword>
<dbReference type="EMBL" id="JARJCM010000089">
    <property type="protein sequence ID" value="KAJ7030631.1"/>
    <property type="molecule type" value="Genomic_DNA"/>
</dbReference>
<reference evidence="3" key="1">
    <citation type="submission" date="2023-03" db="EMBL/GenBank/DDBJ databases">
        <title>Massive genome expansion in bonnet fungi (Mycena s.s.) driven by repeated elements and novel gene families across ecological guilds.</title>
        <authorList>
            <consortium name="Lawrence Berkeley National Laboratory"/>
            <person name="Harder C.B."/>
            <person name="Miyauchi S."/>
            <person name="Viragh M."/>
            <person name="Kuo A."/>
            <person name="Thoen E."/>
            <person name="Andreopoulos B."/>
            <person name="Lu D."/>
            <person name="Skrede I."/>
            <person name="Drula E."/>
            <person name="Henrissat B."/>
            <person name="Morin E."/>
            <person name="Kohler A."/>
            <person name="Barry K."/>
            <person name="LaButti K."/>
            <person name="Morin E."/>
            <person name="Salamov A."/>
            <person name="Lipzen A."/>
            <person name="Mereny Z."/>
            <person name="Hegedus B."/>
            <person name="Baldrian P."/>
            <person name="Stursova M."/>
            <person name="Weitz H."/>
            <person name="Taylor A."/>
            <person name="Grigoriev I.V."/>
            <person name="Nagy L.G."/>
            <person name="Martin F."/>
            <person name="Kauserud H."/>
        </authorList>
    </citation>
    <scope>NUCLEOTIDE SEQUENCE</scope>
    <source>
        <strain evidence="3">CBHHK200</strain>
    </source>
</reference>
<comment type="caution">
    <text evidence="3">The sequence shown here is derived from an EMBL/GenBank/DDBJ whole genome shotgun (WGS) entry which is preliminary data.</text>
</comment>
<keyword evidence="4" id="KW-1185">Reference proteome</keyword>
<sequence>PSLGLHAAACATVGLCPLCIVHAPFLRSHSSQYQNRDLLSVSLSRISSAVNRSSIRTSRGSAGVRSRARLYGTSTAACVCWTLPLLPPALLSYRPLTHRIDLHSSTEKPPIQERRAERGAKFKS</sequence>
<feature type="region of interest" description="Disordered" evidence="1">
    <location>
        <begin position="102"/>
        <end position="124"/>
    </location>
</feature>
<evidence type="ECO:0000313" key="3">
    <source>
        <dbReference type="EMBL" id="KAJ7030631.1"/>
    </source>
</evidence>